<sequence>MFVNDCPRHGSPLGGCVAAGFLRRFAFQPLRENPLLGPSSATYVSSLLRLASGLEEPLDLMRNWD</sequence>
<organism evidence="1">
    <name type="scientific">Arundo donax</name>
    <name type="common">Giant reed</name>
    <name type="synonym">Donax arundinaceus</name>
    <dbReference type="NCBI Taxonomy" id="35708"/>
    <lineage>
        <taxon>Eukaryota</taxon>
        <taxon>Viridiplantae</taxon>
        <taxon>Streptophyta</taxon>
        <taxon>Embryophyta</taxon>
        <taxon>Tracheophyta</taxon>
        <taxon>Spermatophyta</taxon>
        <taxon>Magnoliopsida</taxon>
        <taxon>Liliopsida</taxon>
        <taxon>Poales</taxon>
        <taxon>Poaceae</taxon>
        <taxon>PACMAD clade</taxon>
        <taxon>Arundinoideae</taxon>
        <taxon>Arundineae</taxon>
        <taxon>Arundo</taxon>
    </lineage>
</organism>
<reference evidence="1" key="1">
    <citation type="submission" date="2014-09" db="EMBL/GenBank/DDBJ databases">
        <authorList>
            <person name="Magalhaes I.L.F."/>
            <person name="Oliveira U."/>
            <person name="Santos F.R."/>
            <person name="Vidigal T.H.D.A."/>
            <person name="Brescovit A.D."/>
            <person name="Santos A.J."/>
        </authorList>
    </citation>
    <scope>NUCLEOTIDE SEQUENCE</scope>
    <source>
        <tissue evidence="1">Shoot tissue taken approximately 20 cm above the soil surface</tissue>
    </source>
</reference>
<dbReference type="AlphaFoldDB" id="A0A0A9DZW1"/>
<evidence type="ECO:0000313" key="1">
    <source>
        <dbReference type="EMBL" id="JAD89277.1"/>
    </source>
</evidence>
<accession>A0A0A9DZW1</accession>
<protein>
    <submittedName>
        <fullName evidence="1">Uncharacterized protein</fullName>
    </submittedName>
</protein>
<reference evidence="1" key="2">
    <citation type="journal article" date="2015" name="Data Brief">
        <title>Shoot transcriptome of the giant reed, Arundo donax.</title>
        <authorList>
            <person name="Barrero R.A."/>
            <person name="Guerrero F.D."/>
            <person name="Moolhuijzen P."/>
            <person name="Goolsby J.A."/>
            <person name="Tidwell J."/>
            <person name="Bellgard S.E."/>
            <person name="Bellgard M.I."/>
        </authorList>
    </citation>
    <scope>NUCLEOTIDE SEQUENCE</scope>
    <source>
        <tissue evidence="1">Shoot tissue taken approximately 20 cm above the soil surface</tissue>
    </source>
</reference>
<name>A0A0A9DZW1_ARUDO</name>
<proteinExistence type="predicted"/>
<dbReference type="EMBL" id="GBRH01208618">
    <property type="protein sequence ID" value="JAD89277.1"/>
    <property type="molecule type" value="Transcribed_RNA"/>
</dbReference>